<dbReference type="InterPro" id="IPR051601">
    <property type="entry name" value="Serine_prot/Carboxylest_S33"/>
</dbReference>
<evidence type="ECO:0000313" key="3">
    <source>
        <dbReference type="EMBL" id="RAP37048.1"/>
    </source>
</evidence>
<dbReference type="Gene3D" id="3.40.50.1820">
    <property type="entry name" value="alpha/beta hydrolase"/>
    <property type="match status" value="1"/>
</dbReference>
<dbReference type="EMBL" id="MVJN01000004">
    <property type="protein sequence ID" value="RAP37048.1"/>
    <property type="molecule type" value="Genomic_DNA"/>
</dbReference>
<accession>A0A364LKC4</accession>
<evidence type="ECO:0000256" key="1">
    <source>
        <dbReference type="ARBA" id="ARBA00010088"/>
    </source>
</evidence>
<dbReference type="AlphaFoldDB" id="A0A364LKC4"/>
<protein>
    <recommendedName>
        <fullName evidence="5">Alpha/beta hydrolase family protein</fullName>
    </recommendedName>
</protein>
<organism evidence="3 4">
    <name type="scientific">Legionella quinlivanii</name>
    <dbReference type="NCBI Taxonomy" id="45073"/>
    <lineage>
        <taxon>Bacteria</taxon>
        <taxon>Pseudomonadati</taxon>
        <taxon>Pseudomonadota</taxon>
        <taxon>Gammaproteobacteria</taxon>
        <taxon>Legionellales</taxon>
        <taxon>Legionellaceae</taxon>
        <taxon>Legionella</taxon>
    </lineage>
</organism>
<evidence type="ECO:0008006" key="5">
    <source>
        <dbReference type="Google" id="ProtNLM"/>
    </source>
</evidence>
<keyword evidence="2" id="KW-0378">Hydrolase</keyword>
<dbReference type="PANTHER" id="PTHR43248:SF2">
    <property type="entry name" value="PROLYL AMINOPEPTIDASE"/>
    <property type="match status" value="1"/>
</dbReference>
<dbReference type="GO" id="GO:0016787">
    <property type="term" value="F:hydrolase activity"/>
    <property type="evidence" value="ECO:0007669"/>
    <property type="project" value="UniProtKB-KW"/>
</dbReference>
<evidence type="ECO:0000256" key="2">
    <source>
        <dbReference type="ARBA" id="ARBA00022801"/>
    </source>
</evidence>
<comment type="similarity">
    <text evidence="1">Belongs to the peptidase S33 family.</text>
</comment>
<gene>
    <name evidence="3" type="ORF">B1207_06390</name>
</gene>
<dbReference type="Proteomes" id="UP000249458">
    <property type="component" value="Unassembled WGS sequence"/>
</dbReference>
<comment type="caution">
    <text evidence="3">The sequence shown here is derived from an EMBL/GenBank/DDBJ whole genome shotgun (WGS) entry which is preliminary data.</text>
</comment>
<sequence length="437" mass="49801">MTGYLFKQKLKIKQGYEIYCQVTGNKADDRPYVLLIPGGPGFTHVAMEELAESLTKASKKAGRQPPHFILFDPLHCGRSDKAKDFEAEFNVENYAEIAAQVVEAVQEKLNLSKMDLRLMGRSFGSMTAMSMPPCRHQWINDPDSTIRLNQLVSIVGPISHQAIEQSTTYVEQNYAYRTDFEELKFSVNKLMTGTIQNALDYQQHIACGLAPLYADKYEKLKEEWVGQMMMNHPDFTRNLLWCFSWASSSCAGMYDSLTGCSLDVLNYFFSHHFNQFNLLEKISANKGLYQALPICCVSGSRDYVAEPRINASLLYEQLPESLTEINFDSKHSISADHPDVYPELLELLVRGTLSEDYLERHSQGNKKAIDSYNLAHSFKQQAEAIRQLQPEVKVSKPQITKKSRFHFFGFQEPLVDVSDILTHGQEHESKEENTFTN</sequence>
<reference evidence="3 4" key="1">
    <citation type="submission" date="2017-02" db="EMBL/GenBank/DDBJ databases">
        <title>Legionella quilivanii strain from human: case report and whole genome sequencing analysis.</title>
        <authorList>
            <person name="Lalancette C."/>
            <person name="Leduc J.-M."/>
            <person name="Levesque S."/>
            <person name="Fournier E."/>
            <person name="Saoud J."/>
            <person name="Faucher S.P."/>
            <person name="Bernard K."/>
            <person name="Martineau C."/>
            <person name="Longtin J."/>
        </authorList>
    </citation>
    <scope>NUCLEOTIDE SEQUENCE [LARGE SCALE GENOMIC DNA]</scope>
    <source>
        <strain evidence="3 4">ID143958</strain>
    </source>
</reference>
<dbReference type="PANTHER" id="PTHR43248">
    <property type="entry name" value="2-SUCCINYL-6-HYDROXY-2,4-CYCLOHEXADIENE-1-CARBOXYLATE SYNTHASE"/>
    <property type="match status" value="1"/>
</dbReference>
<dbReference type="SUPFAM" id="SSF53474">
    <property type="entry name" value="alpha/beta-Hydrolases"/>
    <property type="match status" value="1"/>
</dbReference>
<evidence type="ECO:0000313" key="4">
    <source>
        <dbReference type="Proteomes" id="UP000249458"/>
    </source>
</evidence>
<dbReference type="RefSeq" id="WP_112219164.1">
    <property type="nucleotide sequence ID" value="NZ_MVJN01000004.1"/>
</dbReference>
<proteinExistence type="inferred from homology"/>
<dbReference type="InterPro" id="IPR029058">
    <property type="entry name" value="AB_hydrolase_fold"/>
</dbReference>
<name>A0A364LKC4_9GAMM</name>